<dbReference type="PANTHER" id="PTHR10996:SF179">
    <property type="entry name" value="D-ISOMER SPECIFIC 2-HYDROXYACID DEHYDROGENASE FAMILY PROTEIN-RELATED"/>
    <property type="match status" value="1"/>
</dbReference>
<dbReference type="SUPFAM" id="SSF51735">
    <property type="entry name" value="NAD(P)-binding Rossmann-fold domains"/>
    <property type="match status" value="1"/>
</dbReference>
<dbReference type="CDD" id="cd12156">
    <property type="entry name" value="HPPR"/>
    <property type="match status" value="1"/>
</dbReference>
<evidence type="ECO:0000256" key="2">
    <source>
        <dbReference type="RuleBase" id="RU003719"/>
    </source>
</evidence>
<dbReference type="SUPFAM" id="SSF52283">
    <property type="entry name" value="Formate/glycerate dehydrogenase catalytic domain-like"/>
    <property type="match status" value="1"/>
</dbReference>
<comment type="similarity">
    <text evidence="2">Belongs to the D-isomer specific 2-hydroxyacid dehydrogenase family.</text>
</comment>
<protein>
    <recommendedName>
        <fullName evidence="7">Glyoxylate/hydroxypyruvate reductase HPR3-like</fullName>
    </recommendedName>
</protein>
<evidence type="ECO:0008006" key="7">
    <source>
        <dbReference type="Google" id="ProtNLM"/>
    </source>
</evidence>
<sequence length="329" mass="36000">MEESQAHGNKLHEVLVLGSPWVFPVLHSQFSNRFHFLKPFLSSLSLLQFLSSYAQSIQALLIPGGCLHLTSAVLDCLPALKLVVTTSTGVDHLDLPELRRRQIAIAYVPDLYSEDVADLAVGLLIDVLRRVSAGDRFLRLGLRPTKGDFPPLGLKLSGKRVGIVGLGQIGSKVAKRLEGFDCKISYNSRTKKPLVPYSYYSNVHELASNCDGLVICCGLTEETRHMINREVMVALGKDGVIINVGRGAIIDEKAMVECLIKGEIGGVGLDVFENEPEIPEELFNLDNVVLSPHVAVITHETSVELSKLVVDNLEAFFSNKPLVTPLPNN</sequence>
<dbReference type="EMBL" id="OZ021737">
    <property type="protein sequence ID" value="CAK9319023.1"/>
    <property type="molecule type" value="Genomic_DNA"/>
</dbReference>
<dbReference type="Pfam" id="PF02826">
    <property type="entry name" value="2-Hacid_dh_C"/>
    <property type="match status" value="1"/>
</dbReference>
<dbReference type="InterPro" id="IPR006139">
    <property type="entry name" value="D-isomer_2_OHA_DH_cat_dom"/>
</dbReference>
<evidence type="ECO:0000259" key="4">
    <source>
        <dbReference type="Pfam" id="PF02826"/>
    </source>
</evidence>
<dbReference type="PANTHER" id="PTHR10996">
    <property type="entry name" value="2-HYDROXYACID DEHYDROGENASE-RELATED"/>
    <property type="match status" value="1"/>
</dbReference>
<evidence type="ECO:0000313" key="5">
    <source>
        <dbReference type="EMBL" id="CAK9319023.1"/>
    </source>
</evidence>
<evidence type="ECO:0000256" key="1">
    <source>
        <dbReference type="ARBA" id="ARBA00023002"/>
    </source>
</evidence>
<dbReference type="Proteomes" id="UP001642487">
    <property type="component" value="Chromosome 3"/>
</dbReference>
<gene>
    <name evidence="5" type="ORF">CITCOLO1_LOCUS11012</name>
</gene>
<accession>A0ABP0YEV3</accession>
<keyword evidence="6" id="KW-1185">Reference proteome</keyword>
<evidence type="ECO:0000313" key="6">
    <source>
        <dbReference type="Proteomes" id="UP001642487"/>
    </source>
</evidence>
<proteinExistence type="inferred from homology"/>
<feature type="domain" description="D-isomer specific 2-hydroxyacid dehydrogenase NAD-binding" evidence="4">
    <location>
        <begin position="121"/>
        <end position="295"/>
    </location>
</feature>
<dbReference type="InterPro" id="IPR050223">
    <property type="entry name" value="D-isomer_2-hydroxyacid_DH"/>
</dbReference>
<keyword evidence="1 2" id="KW-0560">Oxidoreductase</keyword>
<dbReference type="Gene3D" id="3.40.50.720">
    <property type="entry name" value="NAD(P)-binding Rossmann-like Domain"/>
    <property type="match status" value="2"/>
</dbReference>
<organism evidence="5 6">
    <name type="scientific">Citrullus colocynthis</name>
    <name type="common">colocynth</name>
    <dbReference type="NCBI Taxonomy" id="252529"/>
    <lineage>
        <taxon>Eukaryota</taxon>
        <taxon>Viridiplantae</taxon>
        <taxon>Streptophyta</taxon>
        <taxon>Embryophyta</taxon>
        <taxon>Tracheophyta</taxon>
        <taxon>Spermatophyta</taxon>
        <taxon>Magnoliopsida</taxon>
        <taxon>eudicotyledons</taxon>
        <taxon>Gunneridae</taxon>
        <taxon>Pentapetalae</taxon>
        <taxon>rosids</taxon>
        <taxon>fabids</taxon>
        <taxon>Cucurbitales</taxon>
        <taxon>Cucurbitaceae</taxon>
        <taxon>Benincaseae</taxon>
        <taxon>Citrullus</taxon>
    </lineage>
</organism>
<dbReference type="InterPro" id="IPR006140">
    <property type="entry name" value="D-isomer_DH_NAD-bd"/>
</dbReference>
<dbReference type="Pfam" id="PF00389">
    <property type="entry name" value="2-Hacid_dh"/>
    <property type="match status" value="1"/>
</dbReference>
<dbReference type="InterPro" id="IPR036291">
    <property type="entry name" value="NAD(P)-bd_dom_sf"/>
</dbReference>
<feature type="domain" description="D-isomer specific 2-hydroxyacid dehydrogenase catalytic" evidence="3">
    <location>
        <begin position="68"/>
        <end position="322"/>
    </location>
</feature>
<name>A0ABP0YEV3_9ROSI</name>
<evidence type="ECO:0000259" key="3">
    <source>
        <dbReference type="Pfam" id="PF00389"/>
    </source>
</evidence>
<reference evidence="5 6" key="1">
    <citation type="submission" date="2024-03" db="EMBL/GenBank/DDBJ databases">
        <authorList>
            <person name="Gkanogiannis A."/>
            <person name="Becerra Lopez-Lavalle L."/>
        </authorList>
    </citation>
    <scope>NUCLEOTIDE SEQUENCE [LARGE SCALE GENOMIC DNA]</scope>
</reference>